<keyword evidence="10" id="KW-0406">Ion transport</keyword>
<dbReference type="GO" id="GO:0036444">
    <property type="term" value="P:calcium import into the mitochondrion"/>
    <property type="evidence" value="ECO:0007669"/>
    <property type="project" value="TreeGrafter"/>
</dbReference>
<accession>T0R903</accession>
<evidence type="ECO:0000256" key="14">
    <source>
        <dbReference type="ARBA" id="ARBA00036634"/>
    </source>
</evidence>
<dbReference type="AlphaFoldDB" id="T0R903"/>
<evidence type="ECO:0000256" key="9">
    <source>
        <dbReference type="ARBA" id="ARBA00022989"/>
    </source>
</evidence>
<dbReference type="Proteomes" id="UP000030762">
    <property type="component" value="Unassembled WGS sequence"/>
</dbReference>
<gene>
    <name evidence="17" type="ORF">SDRG_13687</name>
</gene>
<evidence type="ECO:0000256" key="13">
    <source>
        <dbReference type="ARBA" id="ARBA00023303"/>
    </source>
</evidence>
<dbReference type="GO" id="GO:0005262">
    <property type="term" value="F:calcium channel activity"/>
    <property type="evidence" value="ECO:0007669"/>
    <property type="project" value="UniProtKB-KW"/>
</dbReference>
<dbReference type="RefSeq" id="XP_008618005.1">
    <property type="nucleotide sequence ID" value="XM_008619783.1"/>
</dbReference>
<evidence type="ECO:0000256" key="12">
    <source>
        <dbReference type="ARBA" id="ARBA00023136"/>
    </source>
</evidence>
<dbReference type="OMA" id="IESHPKW"/>
<keyword evidence="9 15" id="KW-1133">Transmembrane helix</keyword>
<dbReference type="GeneID" id="19954414"/>
<protein>
    <recommendedName>
        <fullName evidence="16">Calcium uniporter protein C-terminal domain-containing protein</fullName>
    </recommendedName>
</protein>
<keyword evidence="3" id="KW-0813">Transport</keyword>
<evidence type="ECO:0000256" key="2">
    <source>
        <dbReference type="ARBA" id="ARBA00005653"/>
    </source>
</evidence>
<evidence type="ECO:0000256" key="11">
    <source>
        <dbReference type="ARBA" id="ARBA00023128"/>
    </source>
</evidence>
<dbReference type="Pfam" id="PF04678">
    <property type="entry name" value="MCU"/>
    <property type="match status" value="1"/>
</dbReference>
<keyword evidence="18" id="KW-1185">Reference proteome</keyword>
<evidence type="ECO:0000256" key="1">
    <source>
        <dbReference type="ARBA" id="ARBA00004448"/>
    </source>
</evidence>
<evidence type="ECO:0000256" key="6">
    <source>
        <dbReference type="ARBA" id="ARBA00022692"/>
    </source>
</evidence>
<evidence type="ECO:0000313" key="17">
    <source>
        <dbReference type="EMBL" id="EQC28608.1"/>
    </source>
</evidence>
<dbReference type="GO" id="GO:1990246">
    <property type="term" value="C:uniplex complex"/>
    <property type="evidence" value="ECO:0007669"/>
    <property type="project" value="TreeGrafter"/>
</dbReference>
<keyword evidence="8" id="KW-0106">Calcium</keyword>
<dbReference type="STRING" id="1156394.T0R903"/>
<organism evidence="17 18">
    <name type="scientific">Saprolegnia diclina (strain VS20)</name>
    <dbReference type="NCBI Taxonomy" id="1156394"/>
    <lineage>
        <taxon>Eukaryota</taxon>
        <taxon>Sar</taxon>
        <taxon>Stramenopiles</taxon>
        <taxon>Oomycota</taxon>
        <taxon>Saprolegniomycetes</taxon>
        <taxon>Saprolegniales</taxon>
        <taxon>Saprolegniaceae</taxon>
        <taxon>Saprolegnia</taxon>
    </lineage>
</organism>
<dbReference type="InterPro" id="IPR006769">
    <property type="entry name" value="MCU_C"/>
</dbReference>
<dbReference type="PANTHER" id="PTHR13462:SF10">
    <property type="entry name" value="CALCIUM UNIPORTER PROTEIN, MITOCHONDRIAL"/>
    <property type="match status" value="1"/>
</dbReference>
<keyword evidence="6 15" id="KW-0812">Transmembrane</keyword>
<keyword evidence="11" id="KW-0496">Mitochondrion</keyword>
<keyword evidence="12 15" id="KW-0472">Membrane</keyword>
<evidence type="ECO:0000256" key="5">
    <source>
        <dbReference type="ARBA" id="ARBA00022673"/>
    </source>
</evidence>
<dbReference type="VEuPathDB" id="FungiDB:SDRG_13687"/>
<evidence type="ECO:0000256" key="3">
    <source>
        <dbReference type="ARBA" id="ARBA00022448"/>
    </source>
</evidence>
<name>T0R903_SAPDV</name>
<comment type="subcellular location">
    <subcellularLocation>
        <location evidence="1">Mitochondrion inner membrane</location>
        <topology evidence="1">Multi-pass membrane protein</topology>
    </subcellularLocation>
</comment>
<evidence type="ECO:0000256" key="7">
    <source>
        <dbReference type="ARBA" id="ARBA00022792"/>
    </source>
</evidence>
<dbReference type="eggNOG" id="KOG2966">
    <property type="taxonomic scope" value="Eukaryota"/>
</dbReference>
<evidence type="ECO:0000313" key="18">
    <source>
        <dbReference type="Proteomes" id="UP000030762"/>
    </source>
</evidence>
<dbReference type="Gene3D" id="1.10.10.10">
    <property type="entry name" value="Winged helix-like DNA-binding domain superfamily/Winged helix DNA-binding domain"/>
    <property type="match status" value="1"/>
</dbReference>
<feature type="transmembrane region" description="Helical" evidence="15">
    <location>
        <begin position="335"/>
        <end position="353"/>
    </location>
</feature>
<proteinExistence type="inferred from homology"/>
<dbReference type="InterPro" id="IPR039055">
    <property type="entry name" value="MCU_fam"/>
</dbReference>
<keyword evidence="4" id="KW-0109">Calcium transport</keyword>
<reference evidence="17 18" key="1">
    <citation type="submission" date="2012-04" db="EMBL/GenBank/DDBJ databases">
        <title>The Genome Sequence of Saprolegnia declina VS20.</title>
        <authorList>
            <consortium name="The Broad Institute Genome Sequencing Platform"/>
            <person name="Russ C."/>
            <person name="Nusbaum C."/>
            <person name="Tyler B."/>
            <person name="van West P."/>
            <person name="Dieguez-Uribeondo J."/>
            <person name="de Bruijn I."/>
            <person name="Tripathy S."/>
            <person name="Jiang R."/>
            <person name="Young S.K."/>
            <person name="Zeng Q."/>
            <person name="Gargeya S."/>
            <person name="Fitzgerald M."/>
            <person name="Haas B."/>
            <person name="Abouelleil A."/>
            <person name="Alvarado L."/>
            <person name="Arachchi H.M."/>
            <person name="Berlin A."/>
            <person name="Chapman S.B."/>
            <person name="Goldberg J."/>
            <person name="Griggs A."/>
            <person name="Gujja S."/>
            <person name="Hansen M."/>
            <person name="Howarth C."/>
            <person name="Imamovic A."/>
            <person name="Larimer J."/>
            <person name="McCowen C."/>
            <person name="Montmayeur A."/>
            <person name="Murphy C."/>
            <person name="Neiman D."/>
            <person name="Pearson M."/>
            <person name="Priest M."/>
            <person name="Roberts A."/>
            <person name="Saif S."/>
            <person name="Shea T."/>
            <person name="Sisk P."/>
            <person name="Sykes S."/>
            <person name="Wortman J."/>
            <person name="Nusbaum C."/>
            <person name="Birren B."/>
        </authorList>
    </citation>
    <scope>NUCLEOTIDE SEQUENCE [LARGE SCALE GENOMIC DNA]</scope>
    <source>
        <strain evidence="17 18">VS20</strain>
    </source>
</reference>
<evidence type="ECO:0000256" key="4">
    <source>
        <dbReference type="ARBA" id="ARBA00022568"/>
    </source>
</evidence>
<comment type="similarity">
    <text evidence="2">Belongs to the MCU (TC 1.A.77) family.</text>
</comment>
<feature type="transmembrane region" description="Helical" evidence="15">
    <location>
        <begin position="303"/>
        <end position="329"/>
    </location>
</feature>
<dbReference type="OrthoDB" id="278338at2759"/>
<keyword evidence="13" id="KW-0407">Ion channel</keyword>
<evidence type="ECO:0000256" key="10">
    <source>
        <dbReference type="ARBA" id="ARBA00023065"/>
    </source>
</evidence>
<evidence type="ECO:0000259" key="16">
    <source>
        <dbReference type="Pfam" id="PF04678"/>
    </source>
</evidence>
<keyword evidence="7" id="KW-0999">Mitochondrion inner membrane</keyword>
<feature type="domain" description="Calcium uniporter protein C-terminal" evidence="16">
    <location>
        <begin position="211"/>
        <end position="388"/>
    </location>
</feature>
<dbReference type="PANTHER" id="PTHR13462">
    <property type="entry name" value="CALCIUM UNIPORTER PROTEIN, MITOCHONDRIAL"/>
    <property type="match status" value="1"/>
</dbReference>
<dbReference type="EMBL" id="JH767193">
    <property type="protein sequence ID" value="EQC28608.1"/>
    <property type="molecule type" value="Genomic_DNA"/>
</dbReference>
<evidence type="ECO:0000256" key="15">
    <source>
        <dbReference type="SAM" id="Phobius"/>
    </source>
</evidence>
<sequence length="421" mass="46734">MIGPALLLRRALPRYSLLAKAPCIKPQRSLLSSLSGSFGSGSGSSSRPLELKYLEGNGALALALPLPLHDNGMLGGAEGDVGLGVRVFSMQPTTSVGGFIAQVQQEDTSAKDVQLRTTKGVAFPPETPFSTLMADDFQIVLNDKVLKVAAPVFTGDAYTSLPQDGQLDIRSVAHKAAIIKLRETIESHPKWKIDVTEFRKLAAEHGIPKKQSSQVLHAFHQVGIVFHFAQSPDEELKTAVFLKPRNVLDTYFDSLGLTPPTTQHYTEARQALETELATLMPEHDALLHLKKELDHMAHKRVRVYCYLSSLGLVGSFGLYAWLSFIHFSWDIMEPVTYFTGFGVSIVGYTWWTFTQKEYDYENIYDYLFQGRRKKLYARAAFDEAKLEALQARVVAIQKDIGVIAAKAVKPTCLQAQFLQNE</sequence>
<dbReference type="InParanoid" id="T0R903"/>
<dbReference type="GO" id="GO:0015292">
    <property type="term" value="F:uniporter activity"/>
    <property type="evidence" value="ECO:0007669"/>
    <property type="project" value="TreeGrafter"/>
</dbReference>
<keyword evidence="5" id="KW-0107">Calcium channel</keyword>
<comment type="catalytic activity">
    <reaction evidence="14">
        <text>Ca(2+)(in) = Ca(2+)(out)</text>
        <dbReference type="Rhea" id="RHEA:29671"/>
        <dbReference type="ChEBI" id="CHEBI:29108"/>
    </reaction>
</comment>
<dbReference type="InterPro" id="IPR036388">
    <property type="entry name" value="WH-like_DNA-bd_sf"/>
</dbReference>
<evidence type="ECO:0000256" key="8">
    <source>
        <dbReference type="ARBA" id="ARBA00022837"/>
    </source>
</evidence>
<dbReference type="GO" id="GO:0051560">
    <property type="term" value="P:mitochondrial calcium ion homeostasis"/>
    <property type="evidence" value="ECO:0007669"/>
    <property type="project" value="InterPro"/>
</dbReference>